<dbReference type="PROSITE" id="PS50035">
    <property type="entry name" value="PLD"/>
    <property type="match status" value="2"/>
</dbReference>
<feature type="transmembrane region" description="Helical" evidence="11">
    <location>
        <begin position="602"/>
        <end position="620"/>
    </location>
</feature>
<comment type="caution">
    <text evidence="13">The sequence shown here is derived from an EMBL/GenBank/DDBJ whole genome shotgun (WGS) entry which is preliminary data.</text>
</comment>
<keyword evidence="7" id="KW-0378">Hydrolase</keyword>
<keyword evidence="14" id="KW-1185">Reference proteome</keyword>
<evidence type="ECO:0000256" key="5">
    <source>
        <dbReference type="ARBA" id="ARBA00022525"/>
    </source>
</evidence>
<gene>
    <name evidence="13" type="ORF">GTQ45_05920</name>
</gene>
<dbReference type="Proteomes" id="UP000470384">
    <property type="component" value="Unassembled WGS sequence"/>
</dbReference>
<feature type="domain" description="PLD phosphodiesterase" evidence="12">
    <location>
        <begin position="128"/>
        <end position="155"/>
    </location>
</feature>
<keyword evidence="11" id="KW-0472">Membrane</keyword>
<feature type="transmembrane region" description="Helical" evidence="11">
    <location>
        <begin position="647"/>
        <end position="670"/>
    </location>
</feature>
<evidence type="ECO:0000256" key="11">
    <source>
        <dbReference type="SAM" id="Phobius"/>
    </source>
</evidence>
<feature type="domain" description="PLD phosphodiesterase" evidence="12">
    <location>
        <begin position="356"/>
        <end position="383"/>
    </location>
</feature>
<dbReference type="CDD" id="cd09140">
    <property type="entry name" value="PLDc_vPLD1_2_like_bac_1"/>
    <property type="match status" value="1"/>
</dbReference>
<feature type="transmembrane region" description="Helical" evidence="11">
    <location>
        <begin position="532"/>
        <end position="554"/>
    </location>
</feature>
<keyword evidence="11" id="KW-0812">Transmembrane</keyword>
<dbReference type="GO" id="GO:0009395">
    <property type="term" value="P:phospholipid catabolic process"/>
    <property type="evidence" value="ECO:0007669"/>
    <property type="project" value="TreeGrafter"/>
</dbReference>
<feature type="transmembrane region" description="Helical" evidence="11">
    <location>
        <begin position="676"/>
        <end position="697"/>
    </location>
</feature>
<evidence type="ECO:0000313" key="14">
    <source>
        <dbReference type="Proteomes" id="UP000470384"/>
    </source>
</evidence>
<comment type="catalytic activity">
    <reaction evidence="1">
        <text>a 1,2-diacyl-sn-glycero-3-phosphocholine + H2O = a 1,2-diacyl-sn-glycero-3-phosphate + choline + H(+)</text>
        <dbReference type="Rhea" id="RHEA:14445"/>
        <dbReference type="ChEBI" id="CHEBI:15354"/>
        <dbReference type="ChEBI" id="CHEBI:15377"/>
        <dbReference type="ChEBI" id="CHEBI:15378"/>
        <dbReference type="ChEBI" id="CHEBI:57643"/>
        <dbReference type="ChEBI" id="CHEBI:58608"/>
        <dbReference type="EC" id="3.1.4.4"/>
    </reaction>
</comment>
<accession>A0A845Q9E7</accession>
<dbReference type="GO" id="GO:0004630">
    <property type="term" value="F:phospholipase D activity"/>
    <property type="evidence" value="ECO:0007669"/>
    <property type="project" value="UniProtKB-EC"/>
</dbReference>
<dbReference type="InterPro" id="IPR015679">
    <property type="entry name" value="PLipase_D_fam"/>
</dbReference>
<dbReference type="Pfam" id="PF09335">
    <property type="entry name" value="VTT_dom"/>
    <property type="match status" value="1"/>
</dbReference>
<keyword evidence="11" id="KW-1133">Transmembrane helix</keyword>
<evidence type="ECO:0000259" key="12">
    <source>
        <dbReference type="PROSITE" id="PS50035"/>
    </source>
</evidence>
<evidence type="ECO:0000256" key="10">
    <source>
        <dbReference type="SAM" id="MobiDB-lite"/>
    </source>
</evidence>
<dbReference type="GO" id="GO:0005576">
    <property type="term" value="C:extracellular region"/>
    <property type="evidence" value="ECO:0007669"/>
    <property type="project" value="UniProtKB-SubCell"/>
</dbReference>
<dbReference type="AlphaFoldDB" id="A0A845Q9E7"/>
<feature type="region of interest" description="Disordered" evidence="10">
    <location>
        <begin position="154"/>
        <end position="173"/>
    </location>
</feature>
<dbReference type="PANTHER" id="PTHR18896">
    <property type="entry name" value="PHOSPHOLIPASE D"/>
    <property type="match status" value="1"/>
</dbReference>
<evidence type="ECO:0000256" key="1">
    <source>
        <dbReference type="ARBA" id="ARBA00000798"/>
    </source>
</evidence>
<name>A0A845Q9E7_9HYPH</name>
<evidence type="ECO:0000256" key="2">
    <source>
        <dbReference type="ARBA" id="ARBA00003145"/>
    </source>
</evidence>
<feature type="transmembrane region" description="Helical" evidence="11">
    <location>
        <begin position="709"/>
        <end position="729"/>
    </location>
</feature>
<dbReference type="InterPro" id="IPR025202">
    <property type="entry name" value="PLD-like_dom"/>
</dbReference>
<evidence type="ECO:0000256" key="3">
    <source>
        <dbReference type="ARBA" id="ARBA00004613"/>
    </source>
</evidence>
<dbReference type="GeneID" id="300655271"/>
<proteinExistence type="predicted"/>
<dbReference type="PANTHER" id="PTHR18896:SF76">
    <property type="entry name" value="PHOSPHOLIPASE"/>
    <property type="match status" value="1"/>
</dbReference>
<dbReference type="EMBL" id="WXYQ01000005">
    <property type="protein sequence ID" value="NBG95263.1"/>
    <property type="molecule type" value="Genomic_DNA"/>
</dbReference>
<dbReference type="OrthoDB" id="8828485at2"/>
<keyword evidence="8" id="KW-0443">Lipid metabolism</keyword>
<dbReference type="InterPro" id="IPR001736">
    <property type="entry name" value="PLipase_D/transphosphatidylase"/>
</dbReference>
<keyword evidence="6" id="KW-0677">Repeat</keyword>
<evidence type="ECO:0000256" key="7">
    <source>
        <dbReference type="ARBA" id="ARBA00022801"/>
    </source>
</evidence>
<dbReference type="SUPFAM" id="SSF56024">
    <property type="entry name" value="Phospholipase D/nuclease"/>
    <property type="match status" value="2"/>
</dbReference>
<dbReference type="Pfam" id="PF00614">
    <property type="entry name" value="PLDc"/>
    <property type="match status" value="1"/>
</dbReference>
<comment type="function">
    <text evidence="2">Could be a virulence factor.</text>
</comment>
<dbReference type="Gene3D" id="3.30.870.10">
    <property type="entry name" value="Endonuclease Chain A"/>
    <property type="match status" value="2"/>
</dbReference>
<evidence type="ECO:0000313" key="13">
    <source>
        <dbReference type="EMBL" id="NBG95263.1"/>
    </source>
</evidence>
<dbReference type="RefSeq" id="WP_160587284.1">
    <property type="nucleotide sequence ID" value="NZ_BMHN01000001.1"/>
</dbReference>
<dbReference type="CDD" id="cd09143">
    <property type="entry name" value="PLDc_vPLD1_2_like_bac_2"/>
    <property type="match status" value="1"/>
</dbReference>
<keyword evidence="5" id="KW-0964">Secreted</keyword>
<evidence type="ECO:0000256" key="4">
    <source>
        <dbReference type="ARBA" id="ARBA00018392"/>
    </source>
</evidence>
<protein>
    <recommendedName>
        <fullName evidence="4">Phospholipase D</fullName>
    </recommendedName>
    <alternativeName>
        <fullName evidence="9">Choline phosphatase</fullName>
    </alternativeName>
</protein>
<comment type="subcellular location">
    <subcellularLocation>
        <location evidence="3">Secreted</location>
    </subcellularLocation>
</comment>
<evidence type="ECO:0000256" key="8">
    <source>
        <dbReference type="ARBA" id="ARBA00023098"/>
    </source>
</evidence>
<dbReference type="Pfam" id="PF13091">
    <property type="entry name" value="PLDc_2"/>
    <property type="match status" value="1"/>
</dbReference>
<feature type="compositionally biased region" description="Basic and acidic residues" evidence="10">
    <location>
        <begin position="155"/>
        <end position="173"/>
    </location>
</feature>
<evidence type="ECO:0000256" key="9">
    <source>
        <dbReference type="ARBA" id="ARBA00029594"/>
    </source>
</evidence>
<sequence>MGTRFTAPDRPEDIHRWAHTPRAAVLVDADGYFGMLAKMLPEARHSIKIVGWDIDGRTELTPQDPDNPNRLCDVLQSIADDKPDVDISLLQWDFALIYALEREWLPSLQFDWRGHPGITSQLDGHLPPGASHHEKIVIIDDEIAFVGGIDLTTGRWDESTHPADDDRRTTPEGERYAPWHDVQMVVSGDAAHAMAELVDARWQNAIGKGPALRPREDTADDRWPEGLEPDFEDLEIGIARTRAPFRHVEERREIELLHLDMISQAERYIYLENQYFTADVLIEALTDRMKDVPDLVLIAIMPQTLPGMVEELSMNAGRYRAMQHLEDAGLGDRVMLVHPISCPEDGGGDINDDDTAQIMVHAKVLIVDGRMLRVGSANFNNRALGLDSECDLTIYAGDEDQVARVGAIAARLLGEHLGGDEDAARAIFEADDILQALEDRRLGDETRRLVKSEQLDAHDTPLAHALSVVGDPASPPPTLAFLGAKVRLAFEELGVLRRADDPEGRDSPDARSSHGGNELALSGAAAAVRTTLAAVALLVLTALIALTPIGDWTGLESLPRWTPGPWLLAGISLVMVVLGVFAFPLGVMVAVCGFLFGWQGGIAAGLAGGAASALVFFLAGRRMKSRVLKNFLSTRMRRIVRHLSRRGATGIAALRAVPVVPFSVVTLAAGASEISLWRFLAGTALSMVPAICALAVMGDRLWLFWHEPGLVPVLHFAAATLVLGVHLTIMSQLTKWVND</sequence>
<dbReference type="InterPro" id="IPR032816">
    <property type="entry name" value="VTT_dom"/>
</dbReference>
<feature type="transmembrane region" description="Helical" evidence="11">
    <location>
        <begin position="566"/>
        <end position="596"/>
    </location>
</feature>
<organism evidence="13 14">
    <name type="scientific">Pyruvatibacter mobilis</name>
    <dbReference type="NCBI Taxonomy" id="1712261"/>
    <lineage>
        <taxon>Bacteria</taxon>
        <taxon>Pseudomonadati</taxon>
        <taxon>Pseudomonadota</taxon>
        <taxon>Alphaproteobacteria</taxon>
        <taxon>Hyphomicrobiales</taxon>
        <taxon>Parvibaculaceae</taxon>
        <taxon>Pyruvatibacter</taxon>
    </lineage>
</organism>
<dbReference type="SMART" id="SM00155">
    <property type="entry name" value="PLDc"/>
    <property type="match status" value="2"/>
</dbReference>
<evidence type="ECO:0000256" key="6">
    <source>
        <dbReference type="ARBA" id="ARBA00022737"/>
    </source>
</evidence>
<reference evidence="13 14" key="1">
    <citation type="journal article" date="2016" name="Int. J. Syst. Evol. Microbiol.">
        <title>Pyruvatibacter mobilis gen. nov., sp. nov., a marine bacterium from the culture broth of Picochlorum sp. 122.</title>
        <authorList>
            <person name="Wang G."/>
            <person name="Tang M."/>
            <person name="Wu H."/>
            <person name="Dai S."/>
            <person name="Li T."/>
            <person name="Chen C."/>
            <person name="He H."/>
            <person name="Fan J."/>
            <person name="Xiang W."/>
            <person name="Li X."/>
        </authorList>
    </citation>
    <scope>NUCLEOTIDE SEQUENCE [LARGE SCALE GENOMIC DNA]</scope>
    <source>
        <strain evidence="13 14">GYP-11</strain>
    </source>
</reference>